<proteinExistence type="predicted"/>
<evidence type="ECO:0000313" key="3">
    <source>
        <dbReference type="Proteomes" id="UP000186817"/>
    </source>
</evidence>
<feature type="region of interest" description="Disordered" evidence="1">
    <location>
        <begin position="320"/>
        <end position="397"/>
    </location>
</feature>
<protein>
    <submittedName>
        <fullName evidence="2">Uncharacterized protein</fullName>
    </submittedName>
</protein>
<feature type="compositionally biased region" description="Basic and acidic residues" evidence="1">
    <location>
        <begin position="678"/>
        <end position="712"/>
    </location>
</feature>
<accession>A0A1Q9ETQ6</accession>
<evidence type="ECO:0000313" key="2">
    <source>
        <dbReference type="EMBL" id="OLQ10812.1"/>
    </source>
</evidence>
<gene>
    <name evidence="2" type="ORF">AK812_SmicGene5424</name>
</gene>
<feature type="compositionally biased region" description="Polar residues" evidence="1">
    <location>
        <begin position="517"/>
        <end position="528"/>
    </location>
</feature>
<sequence>MLPTVKGRAALEACHSKQALASDKYLATTPLSVLVDRAMSTCRVQLSKFRELAVDGTCYASVSRRCTVEELAALNRLLAVTSRNLSDRSKQAATQQAAPTVERQALPELVLEPVEAEALPALQDLVLFEPQAPQQSLQAPQQSSSSFSGSRKLQRFFSADELFGVVASPQETSKDSVVSRRDREALESALLVVPASASEKRLLKKHKKPVSKAAAKAAAPGKPAGKAKAKTASESKAKEKTGKKPSGVAKSKKGKAKSQTLKVKQEEQRLRKNFASRHYHEAKRSAIADGKSTERSYVLARLAHRKALQEWDNRKVAGLAASPALRGPPPEPEMLRNKSSADAASPAPKWPNRARGLEAARSKALSKPRQGRRKDSSEDEEKPSLSCGEDEEDSSPSCRICGQVKELRAGRRRRVAEVKELRAGLNLHVWMVFLHDNDACLDFLAQALLPSSAQHSMRGLKHGSGDVSGAVRLWTTQGEIGLHRTLSALFGKKDQSEVEELNSTPSPEKSKEAAPASTESLQALQSCSRKAEPAVPTEEKLLEERVDLDRASLAEEGPPRDVKESTAYWMPPRRKRPSTPAKPRKSARVLSEDYRSEAFDKKNVARLSDRVLRAGMKRPAAAGDLQNLDGDARAEDSGAARTEEGPLLDSEAPPGEEASSATKAKSKSKARAKAKSKTKPEPKKKNVKKEVLRKASKKEQIQDLLSTEKEEPAEGEEEDEPVEDPEVNPEETRDRSKTRYLQSLREANGLPDWFRDVFDKNLKRSQRTELVNKTVRKNKKGKLELVVQSPADLAVAVPSLRQELVSYASEETVGRKRLKGMPETLARNQCGGQAGFERALANGELVRIKQDGATFYAWKEITVDHSTGSTKRTVGNSGSMQIDDKDFQQLQQQADAFDIALESADALALAVPAPFGSLAAPSSTLPPLPAAAAAPRWTSTVPNPLPLSDAFGPGRTRPSVLTAVTAAGKQKLQQAEEMCKKMLAEASKFAQTAAKPSTDVGQKLFGSFEEYWRAVQKSFSQVQEATLLGKVNGQPVGQEDVGELLRQTQQSLQGLNEADSKLAAVLLGRYSWGHLPSILIQIIAAAALQDYETGALEQVKVLARLGNNGLCPQNIDRDLQRKLGDNKYASSSEEVLPLKRLLLNPRRLTFANLRYPMMAPHNVFASIYRHYGAAWRRLFVPSGEELERFWTSLEGWPGLANSDILLVPNYKRVCVPLILHGDGVAITAAGKASQKTAYVFSWRCPFSGELPSRTSHQLITMIWNDDVSKANGGRTKEAFWQRLKGSLDLLFEGVDEQGRELAGGYRGCLIGIAGDMEFFQSWLGFKGATANFPCARCPLHKDELMDWRNTASWRRHTYRKGEDWHQAQGHNHGALFHGKNKLSSLNLLPDIMHTKFLGVDQYAYGSCLHKLIYRHMPGAPEDNLQSFMEDAKDVWKNEAKHKSCSLRLSLFTDPVKPYSDFPRLKTKAAETKNLGMPLLSAWRQYAQDDAQEHTQARLLLETSVEMDDLLDSTKGKWRPSQAEARKLRVLIDSLPTAISEVMGV</sequence>
<feature type="compositionally biased region" description="Acidic residues" evidence="1">
    <location>
        <begin position="713"/>
        <end position="729"/>
    </location>
</feature>
<dbReference type="Proteomes" id="UP000186817">
    <property type="component" value="Unassembled WGS sequence"/>
</dbReference>
<feature type="compositionally biased region" description="Basic and acidic residues" evidence="1">
    <location>
        <begin position="630"/>
        <end position="644"/>
    </location>
</feature>
<feature type="compositionally biased region" description="Basic residues" evidence="1">
    <location>
        <begin position="664"/>
        <end position="677"/>
    </location>
</feature>
<feature type="region of interest" description="Disordered" evidence="1">
    <location>
        <begin position="201"/>
        <end position="294"/>
    </location>
</feature>
<feature type="compositionally biased region" description="Basic and acidic residues" evidence="1">
    <location>
        <begin position="529"/>
        <end position="564"/>
    </location>
</feature>
<feature type="compositionally biased region" description="Basic residues" evidence="1">
    <location>
        <begin position="572"/>
        <end position="587"/>
    </location>
</feature>
<comment type="caution">
    <text evidence="2">The sequence shown here is derived from an EMBL/GenBank/DDBJ whole genome shotgun (WGS) entry which is preliminary data.</text>
</comment>
<feature type="compositionally biased region" description="Basic and acidic residues" evidence="1">
    <location>
        <begin position="590"/>
        <end position="612"/>
    </location>
</feature>
<feature type="compositionally biased region" description="Basic and acidic residues" evidence="1">
    <location>
        <begin position="278"/>
        <end position="294"/>
    </location>
</feature>
<name>A0A1Q9ETQ6_SYMMI</name>
<feature type="region of interest" description="Disordered" evidence="1">
    <location>
        <begin position="495"/>
        <end position="738"/>
    </location>
</feature>
<keyword evidence="3" id="KW-1185">Reference proteome</keyword>
<feature type="compositionally biased region" description="Basic and acidic residues" evidence="1">
    <location>
        <begin position="231"/>
        <end position="242"/>
    </location>
</feature>
<reference evidence="2 3" key="1">
    <citation type="submission" date="2016-02" db="EMBL/GenBank/DDBJ databases">
        <title>Genome analysis of coral dinoflagellate symbionts highlights evolutionary adaptations to a symbiotic lifestyle.</title>
        <authorList>
            <person name="Aranda M."/>
            <person name="Li Y."/>
            <person name="Liew Y.J."/>
            <person name="Baumgarten S."/>
            <person name="Simakov O."/>
            <person name="Wilson M."/>
            <person name="Piel J."/>
            <person name="Ashoor H."/>
            <person name="Bougouffa S."/>
            <person name="Bajic V.B."/>
            <person name="Ryu T."/>
            <person name="Ravasi T."/>
            <person name="Bayer T."/>
            <person name="Micklem G."/>
            <person name="Kim H."/>
            <person name="Bhak J."/>
            <person name="Lajeunesse T.C."/>
            <person name="Voolstra C.R."/>
        </authorList>
    </citation>
    <scope>NUCLEOTIDE SEQUENCE [LARGE SCALE GENOMIC DNA]</scope>
    <source>
        <strain evidence="2 3">CCMP2467</strain>
    </source>
</reference>
<dbReference type="EMBL" id="LSRX01000071">
    <property type="protein sequence ID" value="OLQ10812.1"/>
    <property type="molecule type" value="Genomic_DNA"/>
</dbReference>
<evidence type="ECO:0000256" key="1">
    <source>
        <dbReference type="SAM" id="MobiDB-lite"/>
    </source>
</evidence>
<organism evidence="2 3">
    <name type="scientific">Symbiodinium microadriaticum</name>
    <name type="common">Dinoflagellate</name>
    <name type="synonym">Zooxanthella microadriatica</name>
    <dbReference type="NCBI Taxonomy" id="2951"/>
    <lineage>
        <taxon>Eukaryota</taxon>
        <taxon>Sar</taxon>
        <taxon>Alveolata</taxon>
        <taxon>Dinophyceae</taxon>
        <taxon>Suessiales</taxon>
        <taxon>Symbiodiniaceae</taxon>
        <taxon>Symbiodinium</taxon>
    </lineage>
</organism>
<dbReference type="OrthoDB" id="5986176at2759"/>
<feature type="compositionally biased region" description="Low complexity" evidence="1">
    <location>
        <begin position="211"/>
        <end position="230"/>
    </location>
</feature>